<sequence length="422" mass="45450">MSRFIPRTLSAALALILPTLAGAQTAGDGYYDPEVYQVEAKFPVVAYPDGYTLENNYSWESSFVYSPRYPYTPEEQEAIILDELRITGGRRSTDTDGVTEISIIQPTIPEASREEAPPDVEVYEENGQPPPPQFQMQPQDFNKTLTPAAFSARYYIKKGFGGKLFGASYFVDTFVKATESTSTTAKKVQAYVEGKVSAMAFKRTEDVIRARADVAGQGNSTSGIVRLYTMGQQIYDKSLSGTFSAAPADATRSFFTASKSFMVGPVPMTVTASLAGGVKLNLTGKVSATEAKLNMTPGGNVTATASVAVNVIVFSFGVQGDLKLINISTPAVAELTWPACTALSYKLSSKRILTTLSGHLKLFAKVTIFWFIKKTWYVTIANWAGVSVSDTLFSKSNSYPLGICPGVAPSEPSALTALATMP</sequence>
<keyword evidence="3" id="KW-1185">Reference proteome</keyword>
<proteinExistence type="predicted"/>
<dbReference type="AlphaFoldDB" id="A0A1H7PBV1"/>
<evidence type="ECO:0000313" key="3">
    <source>
        <dbReference type="Proteomes" id="UP000182719"/>
    </source>
</evidence>
<accession>A0A1H7PBV1</accession>
<dbReference type="EMBL" id="FOAP01000005">
    <property type="protein sequence ID" value="SEL32557.1"/>
    <property type="molecule type" value="Genomic_DNA"/>
</dbReference>
<feature type="signal peptide" evidence="1">
    <location>
        <begin position="1"/>
        <end position="23"/>
    </location>
</feature>
<evidence type="ECO:0000256" key="1">
    <source>
        <dbReference type="SAM" id="SignalP"/>
    </source>
</evidence>
<name>A0A1H7PBV1_STIAU</name>
<keyword evidence="1" id="KW-0732">Signal</keyword>
<reference evidence="3" key="1">
    <citation type="submission" date="2016-10" db="EMBL/GenBank/DDBJ databases">
        <authorList>
            <person name="Varghese N."/>
            <person name="Submissions S."/>
        </authorList>
    </citation>
    <scope>NUCLEOTIDE SEQUENCE [LARGE SCALE GENOMIC DNA]</scope>
    <source>
        <strain evidence="3">DSM 17044</strain>
    </source>
</reference>
<dbReference type="RefSeq" id="WP_075006545.1">
    <property type="nucleotide sequence ID" value="NZ_FOAP01000005.1"/>
</dbReference>
<evidence type="ECO:0000313" key="2">
    <source>
        <dbReference type="EMBL" id="SEL32557.1"/>
    </source>
</evidence>
<gene>
    <name evidence="2" type="ORF">SAMN05444354_105222</name>
</gene>
<organism evidence="2 3">
    <name type="scientific">Stigmatella aurantiaca</name>
    <dbReference type="NCBI Taxonomy" id="41"/>
    <lineage>
        <taxon>Bacteria</taxon>
        <taxon>Pseudomonadati</taxon>
        <taxon>Myxococcota</taxon>
        <taxon>Myxococcia</taxon>
        <taxon>Myxococcales</taxon>
        <taxon>Cystobacterineae</taxon>
        <taxon>Archangiaceae</taxon>
        <taxon>Stigmatella</taxon>
    </lineage>
</organism>
<protein>
    <submittedName>
        <fullName evidence="2">Uncharacterized protein</fullName>
    </submittedName>
</protein>
<feature type="chain" id="PRO_5010374429" evidence="1">
    <location>
        <begin position="24"/>
        <end position="422"/>
    </location>
</feature>
<dbReference type="Proteomes" id="UP000182719">
    <property type="component" value="Unassembled WGS sequence"/>
</dbReference>